<evidence type="ECO:0000313" key="3">
    <source>
        <dbReference type="Proteomes" id="UP000828390"/>
    </source>
</evidence>
<dbReference type="EMBL" id="JAIWYP010000001">
    <property type="protein sequence ID" value="KAH3893246.1"/>
    <property type="molecule type" value="Genomic_DNA"/>
</dbReference>
<comment type="caution">
    <text evidence="2">The sequence shown here is derived from an EMBL/GenBank/DDBJ whole genome shotgun (WGS) entry which is preliminary data.</text>
</comment>
<accession>A0A9D4NF93</accession>
<protein>
    <submittedName>
        <fullName evidence="2">Uncharacterized protein</fullName>
    </submittedName>
</protein>
<feature type="compositionally biased region" description="Low complexity" evidence="1">
    <location>
        <begin position="31"/>
        <end position="41"/>
    </location>
</feature>
<dbReference type="AlphaFoldDB" id="A0A9D4NF93"/>
<reference evidence="2" key="1">
    <citation type="journal article" date="2019" name="bioRxiv">
        <title>The Genome of the Zebra Mussel, Dreissena polymorpha: A Resource for Invasive Species Research.</title>
        <authorList>
            <person name="McCartney M.A."/>
            <person name="Auch B."/>
            <person name="Kono T."/>
            <person name="Mallez S."/>
            <person name="Zhang Y."/>
            <person name="Obille A."/>
            <person name="Becker A."/>
            <person name="Abrahante J.E."/>
            <person name="Garbe J."/>
            <person name="Badalamenti J.P."/>
            <person name="Herman A."/>
            <person name="Mangelson H."/>
            <person name="Liachko I."/>
            <person name="Sullivan S."/>
            <person name="Sone E.D."/>
            <person name="Koren S."/>
            <person name="Silverstein K.A.T."/>
            <person name="Beckman K.B."/>
            <person name="Gohl D.M."/>
        </authorList>
    </citation>
    <scope>NUCLEOTIDE SEQUENCE</scope>
    <source>
        <strain evidence="2">Duluth1</strain>
        <tissue evidence="2">Whole animal</tissue>
    </source>
</reference>
<keyword evidence="3" id="KW-1185">Reference proteome</keyword>
<name>A0A9D4NF93_DREPO</name>
<feature type="region of interest" description="Disordered" evidence="1">
    <location>
        <begin position="22"/>
        <end position="53"/>
    </location>
</feature>
<gene>
    <name evidence="2" type="ORF">DPMN_017390</name>
</gene>
<organism evidence="2 3">
    <name type="scientific">Dreissena polymorpha</name>
    <name type="common">Zebra mussel</name>
    <name type="synonym">Mytilus polymorpha</name>
    <dbReference type="NCBI Taxonomy" id="45954"/>
    <lineage>
        <taxon>Eukaryota</taxon>
        <taxon>Metazoa</taxon>
        <taxon>Spiralia</taxon>
        <taxon>Lophotrochozoa</taxon>
        <taxon>Mollusca</taxon>
        <taxon>Bivalvia</taxon>
        <taxon>Autobranchia</taxon>
        <taxon>Heteroconchia</taxon>
        <taxon>Euheterodonta</taxon>
        <taxon>Imparidentia</taxon>
        <taxon>Neoheterodontei</taxon>
        <taxon>Myida</taxon>
        <taxon>Dreissenoidea</taxon>
        <taxon>Dreissenidae</taxon>
        <taxon>Dreissena</taxon>
    </lineage>
</organism>
<reference evidence="2" key="2">
    <citation type="submission" date="2020-11" db="EMBL/GenBank/DDBJ databases">
        <authorList>
            <person name="McCartney M.A."/>
            <person name="Auch B."/>
            <person name="Kono T."/>
            <person name="Mallez S."/>
            <person name="Becker A."/>
            <person name="Gohl D.M."/>
            <person name="Silverstein K.A.T."/>
            <person name="Koren S."/>
            <person name="Bechman K.B."/>
            <person name="Herman A."/>
            <person name="Abrahante J.E."/>
            <person name="Garbe J."/>
        </authorList>
    </citation>
    <scope>NUCLEOTIDE SEQUENCE</scope>
    <source>
        <strain evidence="2">Duluth1</strain>
        <tissue evidence="2">Whole animal</tissue>
    </source>
</reference>
<evidence type="ECO:0000313" key="2">
    <source>
        <dbReference type="EMBL" id="KAH3893246.1"/>
    </source>
</evidence>
<evidence type="ECO:0000256" key="1">
    <source>
        <dbReference type="SAM" id="MobiDB-lite"/>
    </source>
</evidence>
<proteinExistence type="predicted"/>
<sequence length="155" mass="17132">MMLGSERFDIISQSVWGHVQLPRRRHDGSRRTSLATTSSRSPQAESMNGEPGLVSSGYRLGDNWLQEDISNKTGLVFAGGYHQGISEKNGDSRLVAEETNYEIENSEESVGQNQAEKLKSALNMKVDIKEERGVNGRMMDDACENVDREPGAGTR</sequence>
<dbReference type="Proteomes" id="UP000828390">
    <property type="component" value="Unassembled WGS sequence"/>
</dbReference>